<name>A0A221MEJ9_9BACI</name>
<feature type="transmembrane region" description="Helical" evidence="1">
    <location>
        <begin position="289"/>
        <end position="306"/>
    </location>
</feature>
<feature type="transmembrane region" description="Helical" evidence="1">
    <location>
        <begin position="449"/>
        <end position="468"/>
    </location>
</feature>
<feature type="transmembrane region" description="Helical" evidence="1">
    <location>
        <begin position="670"/>
        <end position="689"/>
    </location>
</feature>
<reference evidence="2 3" key="1">
    <citation type="journal article" date="2003" name="Int. J. Syst. Evol. Microbiol.">
        <title>Virgibacillus carmonensis sp. nov., Virgibacillus necropolis sp. nov. and Virgibacillus picturae sp. nov., three novel species isolated from deteriorated mural paintings, transfer of the species of the genus salibacillus to Virgibacillus, as Virgibacillus marismortui comb. nov. and Virgibacillus salexigens comb. nov., and emended description of the genus Virgibacillus.</title>
        <authorList>
            <person name="Heyrman J."/>
            <person name="Logan N.A."/>
            <person name="Busse H.J."/>
            <person name="Balcaen A."/>
            <person name="Lebbe L."/>
            <person name="Rodriguez-Diaz M."/>
            <person name="Swings J."/>
            <person name="De Vos P."/>
        </authorList>
    </citation>
    <scope>NUCLEOTIDE SEQUENCE [LARGE SCALE GENOMIC DNA]</scope>
    <source>
        <strain evidence="2 3">LMG 19488</strain>
    </source>
</reference>
<feature type="transmembrane region" description="Helical" evidence="1">
    <location>
        <begin position="364"/>
        <end position="382"/>
    </location>
</feature>
<feature type="transmembrane region" description="Helical" evidence="1">
    <location>
        <begin position="724"/>
        <end position="739"/>
    </location>
</feature>
<protein>
    <recommendedName>
        <fullName evidence="4">DUF2157 domain-containing protein</fullName>
    </recommendedName>
</protein>
<feature type="transmembrane region" description="Helical" evidence="1">
    <location>
        <begin position="640"/>
        <end position="664"/>
    </location>
</feature>
<evidence type="ECO:0000313" key="3">
    <source>
        <dbReference type="Proteomes" id="UP000204391"/>
    </source>
</evidence>
<dbReference type="KEGG" id="vne:CFK40_13955"/>
<feature type="transmembrane region" description="Helical" evidence="1">
    <location>
        <begin position="418"/>
        <end position="437"/>
    </location>
</feature>
<feature type="transmembrane region" description="Helical" evidence="1">
    <location>
        <begin position="115"/>
        <end position="134"/>
    </location>
</feature>
<feature type="transmembrane region" description="Helical" evidence="1">
    <location>
        <begin position="746"/>
        <end position="763"/>
    </location>
</feature>
<evidence type="ECO:0008006" key="4">
    <source>
        <dbReference type="Google" id="ProtNLM"/>
    </source>
</evidence>
<feature type="transmembrane region" description="Helical" evidence="1">
    <location>
        <begin position="910"/>
        <end position="927"/>
    </location>
</feature>
<organism evidence="2 3">
    <name type="scientific">Virgibacillus necropolis</name>
    <dbReference type="NCBI Taxonomy" id="163877"/>
    <lineage>
        <taxon>Bacteria</taxon>
        <taxon>Bacillati</taxon>
        <taxon>Bacillota</taxon>
        <taxon>Bacilli</taxon>
        <taxon>Bacillales</taxon>
        <taxon>Bacillaceae</taxon>
        <taxon>Virgibacillus</taxon>
    </lineage>
</organism>
<feature type="transmembrane region" description="Helical" evidence="1">
    <location>
        <begin position="825"/>
        <end position="842"/>
    </location>
</feature>
<dbReference type="EMBL" id="CP022437">
    <property type="protein sequence ID" value="ASN06042.1"/>
    <property type="molecule type" value="Genomic_DNA"/>
</dbReference>
<feature type="transmembrane region" description="Helical" evidence="1">
    <location>
        <begin position="207"/>
        <end position="227"/>
    </location>
</feature>
<feature type="transmembrane region" description="Helical" evidence="1">
    <location>
        <begin position="529"/>
        <end position="548"/>
    </location>
</feature>
<feature type="transmembrane region" description="Helical" evidence="1">
    <location>
        <begin position="394"/>
        <end position="412"/>
    </location>
</feature>
<feature type="transmembrane region" description="Helical" evidence="1">
    <location>
        <begin position="499"/>
        <end position="517"/>
    </location>
</feature>
<feature type="transmembrane region" description="Helical" evidence="1">
    <location>
        <begin position="88"/>
        <end position="109"/>
    </location>
</feature>
<feature type="transmembrane region" description="Helical" evidence="1">
    <location>
        <begin position="1043"/>
        <end position="1060"/>
    </location>
</feature>
<keyword evidence="1" id="KW-0812">Transmembrane</keyword>
<feature type="transmembrane region" description="Helical" evidence="1">
    <location>
        <begin position="560"/>
        <end position="581"/>
    </location>
</feature>
<feature type="transmembrane region" description="Helical" evidence="1">
    <location>
        <begin position="961"/>
        <end position="977"/>
    </location>
</feature>
<dbReference type="AlphaFoldDB" id="A0A221MEJ9"/>
<proteinExistence type="predicted"/>
<feature type="transmembrane region" description="Helical" evidence="1">
    <location>
        <begin position="701"/>
        <end position="718"/>
    </location>
</feature>
<keyword evidence="1" id="KW-0472">Membrane</keyword>
<feature type="transmembrane region" description="Helical" evidence="1">
    <location>
        <begin position="775"/>
        <end position="793"/>
    </location>
</feature>
<feature type="transmembrane region" description="Helical" evidence="1">
    <location>
        <begin position="1065"/>
        <end position="1085"/>
    </location>
</feature>
<feature type="transmembrane region" description="Helical" evidence="1">
    <location>
        <begin position="1091"/>
        <end position="1110"/>
    </location>
</feature>
<evidence type="ECO:0000256" key="1">
    <source>
        <dbReference type="SAM" id="Phobius"/>
    </source>
</evidence>
<keyword evidence="3" id="KW-1185">Reference proteome</keyword>
<feature type="transmembrane region" description="Helical" evidence="1">
    <location>
        <begin position="1015"/>
        <end position="1031"/>
    </location>
</feature>
<dbReference type="RefSeq" id="WP_089532889.1">
    <property type="nucleotide sequence ID" value="NZ_CP022437.1"/>
</dbReference>
<feature type="transmembrane region" description="Helical" evidence="1">
    <location>
        <begin position="263"/>
        <end position="283"/>
    </location>
</feature>
<feature type="transmembrane region" description="Helical" evidence="1">
    <location>
        <begin position="616"/>
        <end position="633"/>
    </location>
</feature>
<feature type="transmembrane region" description="Helical" evidence="1">
    <location>
        <begin position="802"/>
        <end position="819"/>
    </location>
</feature>
<sequence length="1138" mass="129744">MDHESEERLRIFKEELKQLAEECYIEEKTYYHVAEAHNQYYLNQKQKEQKVNDIAAVNVKANKEAPVETKKVKKSLSPQQVRERNITWSLNLGVIFLLIGGLVLATSTWDTLVNWMKTGLIAIVSLLFFALAIFTKRILKIKKTAFAFYVLGSLFLPIVILSVGYFGLLGTYFSFTGEGRYLFVSAGCLAVLPVYLFLSVKLASRLFVWFSFITFSVFAGFIIGSFYLPIDGFYLGIMVFNAALIIAYHYLKKQERFRLFTSEFVLYIQGNLILSTLLTLTVYNNELIYSFNLILTAILYFAMIFVTNHKEYHFVFSAMLVYGAYQLIEFTFINEIGAIAYALIGFLFLGLTKLVKDQSGLHKAFRYTSAVVSSLAFIYISVEGIVLRMNEPSMVLLIAYVIIGLNFSYLAIKVNRPLFIYLSPAFFMVALYEAVLLGQRIVGYEFLSLPLFIAGFFLYVGFGCLMRVDFFQSIKESSRDIGSIVMLLCTMESLGLTQWWQTGTMFLLLAVIAFFMTKYEKRAAITNTSLAPTIHALSIGLSVVMYFISTLVSEYMYDPVSIVAQGFVVAGIIVLLVSFIWKQFSRRAFSTHAFFVSHCFYLIGMLMAFSSTFSDILRSAVVLGGIGMAYLFYKKSGDSAASFIVSGLTLLFYLTVVYAIFTQMKIQADLYYSLQFVAGALLLLSIGLLIKRKDRILMNSYFWVGHIYLPLALIVTFFLFGEKAVWAFLVSIVIYAVSVRKAEKDWLINPFLYSFFTSAWIAIDLGMRLLELQAYEHYSFLLTSIGLAIAWYIGKGLWNRRIAFYTVPFSFIGILVFTLVTPYSLLTFFVTLLYIALLLVIMHKERWDVYNLIPLLIAFYALGLYGNYNVESVYFMLYAVAGFAVIYTVVGMLSYPFIYQNSISKEKLPIIDWYTIVCFMALFSLYGMTTEELSTKLLPGILIAANLVLQRKRIPSVAPKWFVFSACIYLLQPYYTVLMNTDVPALIEREMYVLPWIVLIIYLKKITDKKNKATIYAVQWSVLIIISLLLIQDGMASNTIYDALIVGTLSLASMLGGMLYRMKSFFFVGAGVLLLNVFLQTKPYWGNMPWWGYLLITGSILIGVASYNEWHKQKTADGKETILSIFNKKIIQKIKKWE</sequence>
<feature type="transmembrane region" description="Helical" evidence="1">
    <location>
        <begin position="874"/>
        <end position="898"/>
    </location>
</feature>
<dbReference type="OrthoDB" id="1815069at2"/>
<keyword evidence="1" id="KW-1133">Transmembrane helix</keyword>
<feature type="transmembrane region" description="Helical" evidence="1">
    <location>
        <begin position="327"/>
        <end position="352"/>
    </location>
</feature>
<feature type="transmembrane region" description="Helical" evidence="1">
    <location>
        <begin position="181"/>
        <end position="200"/>
    </location>
</feature>
<evidence type="ECO:0000313" key="2">
    <source>
        <dbReference type="EMBL" id="ASN06042.1"/>
    </source>
</evidence>
<feature type="transmembrane region" description="Helical" evidence="1">
    <location>
        <begin position="146"/>
        <end position="169"/>
    </location>
</feature>
<accession>A0A221MEJ9</accession>
<feature type="transmembrane region" description="Helical" evidence="1">
    <location>
        <begin position="593"/>
        <end position="610"/>
    </location>
</feature>
<feature type="transmembrane region" description="Helical" evidence="1">
    <location>
        <begin position="233"/>
        <end position="251"/>
    </location>
</feature>
<feature type="transmembrane region" description="Helical" evidence="1">
    <location>
        <begin position="849"/>
        <end position="868"/>
    </location>
</feature>
<dbReference type="Proteomes" id="UP000204391">
    <property type="component" value="Chromosome"/>
</dbReference>
<gene>
    <name evidence="2" type="ORF">CFK40_13955</name>
</gene>